<organism evidence="1 3">
    <name type="scientific">Oikopleura dioica</name>
    <name type="common">Tunicate</name>
    <dbReference type="NCBI Taxonomy" id="34765"/>
    <lineage>
        <taxon>Eukaryota</taxon>
        <taxon>Metazoa</taxon>
        <taxon>Chordata</taxon>
        <taxon>Tunicata</taxon>
        <taxon>Appendicularia</taxon>
        <taxon>Copelata</taxon>
        <taxon>Oikopleuridae</taxon>
        <taxon>Oikopleura</taxon>
    </lineage>
</organism>
<proteinExistence type="predicted"/>
<reference evidence="1 3" key="1">
    <citation type="submission" date="2021-04" db="EMBL/GenBank/DDBJ databases">
        <authorList>
            <person name="Bliznina A."/>
        </authorList>
    </citation>
    <scope>NUCLEOTIDE SEQUENCE [LARGE SCALE GENOMIC DNA]</scope>
</reference>
<sequence length="83" mass="9699">MIITREEMSDKQSTQISIQTTFALPKPRPNLSIQNAQKSSFTLINSTCRFFPNVLKKHFKSKKREMPFLIFDQARKARLGRNL</sequence>
<evidence type="ECO:0000313" key="3">
    <source>
        <dbReference type="Proteomes" id="UP001158576"/>
    </source>
</evidence>
<gene>
    <name evidence="1" type="ORF">OKIOD_LOCUS13928</name>
    <name evidence="2" type="ORF">OKIOD_LOCUS13938</name>
</gene>
<dbReference type="EMBL" id="OU015567">
    <property type="protein sequence ID" value="CAG5110814.1"/>
    <property type="molecule type" value="Genomic_DNA"/>
</dbReference>
<protein>
    <submittedName>
        <fullName evidence="1">Oidioi.mRNA.OKI2018_I69.chr2.g5163.t1.cds</fullName>
    </submittedName>
    <submittedName>
        <fullName evidence="2">Oidioi.mRNA.OKI2018_I69.chr2.g5173.t1.cds</fullName>
    </submittedName>
</protein>
<evidence type="ECO:0000313" key="1">
    <source>
        <dbReference type="EMBL" id="CAG5110802.1"/>
    </source>
</evidence>
<accession>A0ABN7T680</accession>
<name>A0ABN7T680_OIKDI</name>
<keyword evidence="3" id="KW-1185">Reference proteome</keyword>
<dbReference type="EMBL" id="OU015567">
    <property type="protein sequence ID" value="CAG5110802.1"/>
    <property type="molecule type" value="Genomic_DNA"/>
</dbReference>
<evidence type="ECO:0000313" key="2">
    <source>
        <dbReference type="EMBL" id="CAG5110814.1"/>
    </source>
</evidence>
<dbReference type="Proteomes" id="UP001158576">
    <property type="component" value="Chromosome 2"/>
</dbReference>